<dbReference type="OrthoDB" id="9800519at2"/>
<dbReference type="InterPro" id="IPR030489">
    <property type="entry name" value="TR_Rrf2-type_CS"/>
</dbReference>
<dbReference type="PROSITE" id="PS01332">
    <property type="entry name" value="HTH_RRF2_1"/>
    <property type="match status" value="1"/>
</dbReference>
<evidence type="ECO:0000256" key="2">
    <source>
        <dbReference type="SAM" id="MobiDB-lite"/>
    </source>
</evidence>
<proteinExistence type="predicted"/>
<dbReference type="PANTHER" id="PTHR33221">
    <property type="entry name" value="WINGED HELIX-TURN-HELIX TRANSCRIPTIONAL REGULATOR, RRF2 FAMILY"/>
    <property type="match status" value="1"/>
</dbReference>
<gene>
    <name evidence="3" type="ORF">F0Q34_15660</name>
</gene>
<sequence length="153" mass="16130">MLLRRDRAMTAVSIVLDVAFHAGRGTTVPAGDIADRLGEARRGIEPVLQALSRAGILGSTRGPRGGYRLGRAARDITLAEVVSATRPGESEDEGGSPPASPSPLQSRVVQPLWAELEGSVMETLGSRTVAELLRRAALEGLQRPAPEALNFAI</sequence>
<dbReference type="Pfam" id="PF02082">
    <property type="entry name" value="Rrf2"/>
    <property type="match status" value="1"/>
</dbReference>
<comment type="caution">
    <text evidence="3">The sequence shown here is derived from an EMBL/GenBank/DDBJ whole genome shotgun (WGS) entry which is preliminary data.</text>
</comment>
<keyword evidence="4" id="KW-1185">Reference proteome</keyword>
<dbReference type="NCBIfam" id="TIGR00738">
    <property type="entry name" value="rrf2_super"/>
    <property type="match status" value="1"/>
</dbReference>
<dbReference type="Gene3D" id="1.10.10.10">
    <property type="entry name" value="Winged helix-like DNA-binding domain superfamily/Winged helix DNA-binding domain"/>
    <property type="match status" value="1"/>
</dbReference>
<accession>A0A5B2TE01</accession>
<dbReference type="PANTHER" id="PTHR33221:SF5">
    <property type="entry name" value="HTH-TYPE TRANSCRIPTIONAL REGULATOR ISCR"/>
    <property type="match status" value="1"/>
</dbReference>
<dbReference type="InterPro" id="IPR036388">
    <property type="entry name" value="WH-like_DNA-bd_sf"/>
</dbReference>
<evidence type="ECO:0000313" key="4">
    <source>
        <dbReference type="Proteomes" id="UP000322110"/>
    </source>
</evidence>
<evidence type="ECO:0000256" key="1">
    <source>
        <dbReference type="ARBA" id="ARBA00023125"/>
    </source>
</evidence>
<dbReference type="EMBL" id="VUKA01000009">
    <property type="protein sequence ID" value="KAA2212324.1"/>
    <property type="molecule type" value="Genomic_DNA"/>
</dbReference>
<dbReference type="AlphaFoldDB" id="A0A5B2TE01"/>
<dbReference type="PROSITE" id="PS51197">
    <property type="entry name" value="HTH_RRF2_2"/>
    <property type="match status" value="1"/>
</dbReference>
<dbReference type="GO" id="GO:0003677">
    <property type="term" value="F:DNA binding"/>
    <property type="evidence" value="ECO:0007669"/>
    <property type="project" value="UniProtKB-KW"/>
</dbReference>
<dbReference type="GO" id="GO:0003700">
    <property type="term" value="F:DNA-binding transcription factor activity"/>
    <property type="evidence" value="ECO:0007669"/>
    <property type="project" value="TreeGrafter"/>
</dbReference>
<dbReference type="Proteomes" id="UP000322110">
    <property type="component" value="Unassembled WGS sequence"/>
</dbReference>
<protein>
    <submittedName>
        <fullName evidence="3">Rrf2 family transcriptional regulator</fullName>
    </submittedName>
</protein>
<name>A0A5B2TE01_9PROT</name>
<dbReference type="RefSeq" id="WP_149813244.1">
    <property type="nucleotide sequence ID" value="NZ_VUKA01000009.1"/>
</dbReference>
<dbReference type="InterPro" id="IPR036390">
    <property type="entry name" value="WH_DNA-bd_sf"/>
</dbReference>
<keyword evidence="1" id="KW-0238">DNA-binding</keyword>
<dbReference type="SUPFAM" id="SSF46785">
    <property type="entry name" value="Winged helix' DNA-binding domain"/>
    <property type="match status" value="1"/>
</dbReference>
<feature type="region of interest" description="Disordered" evidence="2">
    <location>
        <begin position="83"/>
        <end position="106"/>
    </location>
</feature>
<dbReference type="GO" id="GO:0005829">
    <property type="term" value="C:cytosol"/>
    <property type="evidence" value="ECO:0007669"/>
    <property type="project" value="TreeGrafter"/>
</dbReference>
<dbReference type="InterPro" id="IPR000944">
    <property type="entry name" value="Tscrpt_reg_Rrf2"/>
</dbReference>
<organism evidence="3 4">
    <name type="scientific">Teichococcus oryzae</name>
    <dbReference type="NCBI Taxonomy" id="1608942"/>
    <lineage>
        <taxon>Bacteria</taxon>
        <taxon>Pseudomonadati</taxon>
        <taxon>Pseudomonadota</taxon>
        <taxon>Alphaproteobacteria</taxon>
        <taxon>Acetobacterales</taxon>
        <taxon>Roseomonadaceae</taxon>
        <taxon>Roseomonas</taxon>
    </lineage>
</organism>
<evidence type="ECO:0000313" key="3">
    <source>
        <dbReference type="EMBL" id="KAA2212324.1"/>
    </source>
</evidence>
<reference evidence="3 4" key="1">
    <citation type="journal article" date="2015" name="Int. J. Syst. Evol. Microbiol.">
        <title>Roseomonas oryzae sp. nov., isolated from paddy rhizosphere soil.</title>
        <authorList>
            <person name="Ramaprasad E.V."/>
            <person name="Sasikala Ch."/>
            <person name="Ramana Ch.V."/>
        </authorList>
    </citation>
    <scope>NUCLEOTIDE SEQUENCE [LARGE SCALE GENOMIC DNA]</scope>
    <source>
        <strain evidence="3 4">KCTC 42542</strain>
    </source>
</reference>